<reference evidence="2" key="1">
    <citation type="journal article" date="2020" name="Stud. Mycol.">
        <title>101 Dothideomycetes genomes: a test case for predicting lifestyles and emergence of pathogens.</title>
        <authorList>
            <person name="Haridas S."/>
            <person name="Albert R."/>
            <person name="Binder M."/>
            <person name="Bloem J."/>
            <person name="Labutti K."/>
            <person name="Salamov A."/>
            <person name="Andreopoulos B."/>
            <person name="Baker S."/>
            <person name="Barry K."/>
            <person name="Bills G."/>
            <person name="Bluhm B."/>
            <person name="Cannon C."/>
            <person name="Castanera R."/>
            <person name="Culley D."/>
            <person name="Daum C."/>
            <person name="Ezra D."/>
            <person name="Gonzalez J."/>
            <person name="Henrissat B."/>
            <person name="Kuo A."/>
            <person name="Liang C."/>
            <person name="Lipzen A."/>
            <person name="Lutzoni F."/>
            <person name="Magnuson J."/>
            <person name="Mondo S."/>
            <person name="Nolan M."/>
            <person name="Ohm R."/>
            <person name="Pangilinan J."/>
            <person name="Park H.-J."/>
            <person name="Ramirez L."/>
            <person name="Alfaro M."/>
            <person name="Sun H."/>
            <person name="Tritt A."/>
            <person name="Yoshinaga Y."/>
            <person name="Zwiers L.-H."/>
            <person name="Turgeon B."/>
            <person name="Goodwin S."/>
            <person name="Spatafora J."/>
            <person name="Crous P."/>
            <person name="Grigoriev I."/>
        </authorList>
    </citation>
    <scope>NUCLEOTIDE SEQUENCE</scope>
    <source>
        <strain evidence="2">CBS 175.79</strain>
    </source>
</reference>
<dbReference type="GeneID" id="54278333"/>
<proteinExistence type="predicted"/>
<dbReference type="EMBL" id="ML978067">
    <property type="protein sequence ID" value="KAF2019664.1"/>
    <property type="molecule type" value="Genomic_DNA"/>
</dbReference>
<keyword evidence="3" id="KW-1185">Reference proteome</keyword>
<evidence type="ECO:0000313" key="3">
    <source>
        <dbReference type="Proteomes" id="UP000799778"/>
    </source>
</evidence>
<gene>
    <name evidence="2" type="ORF">BU24DRAFT_124735</name>
</gene>
<feature type="region of interest" description="Disordered" evidence="1">
    <location>
        <begin position="42"/>
        <end position="75"/>
    </location>
</feature>
<feature type="region of interest" description="Disordered" evidence="1">
    <location>
        <begin position="1"/>
        <end position="24"/>
    </location>
</feature>
<dbReference type="RefSeq" id="XP_033388003.1">
    <property type="nucleotide sequence ID" value="XM_033520936.1"/>
</dbReference>
<name>A0A6A5Y552_9PLEO</name>
<dbReference type="Proteomes" id="UP000799778">
    <property type="component" value="Unassembled WGS sequence"/>
</dbReference>
<evidence type="ECO:0000256" key="1">
    <source>
        <dbReference type="SAM" id="MobiDB-lite"/>
    </source>
</evidence>
<accession>A0A6A5Y552</accession>
<organism evidence="2 3">
    <name type="scientific">Aaosphaeria arxii CBS 175.79</name>
    <dbReference type="NCBI Taxonomy" id="1450172"/>
    <lineage>
        <taxon>Eukaryota</taxon>
        <taxon>Fungi</taxon>
        <taxon>Dikarya</taxon>
        <taxon>Ascomycota</taxon>
        <taxon>Pezizomycotina</taxon>
        <taxon>Dothideomycetes</taxon>
        <taxon>Pleosporomycetidae</taxon>
        <taxon>Pleosporales</taxon>
        <taxon>Pleosporales incertae sedis</taxon>
        <taxon>Aaosphaeria</taxon>
    </lineage>
</organism>
<evidence type="ECO:0000313" key="2">
    <source>
        <dbReference type="EMBL" id="KAF2019664.1"/>
    </source>
</evidence>
<protein>
    <submittedName>
        <fullName evidence="2">Uncharacterized protein</fullName>
    </submittedName>
</protein>
<sequence>MDSSPESQMVARAQDKSKKKREVRKWKTGGIWVKKLRASVMRQRSRLTTGKQDVPANRSAKRKRNHGHFTGPGLDWRPKTVRDRLHEITVYVGWGEKRCAAVKEMATRHYCALIGRMVGLRQRVPMRFDGIPVSDGDFESNYNCSQRKS</sequence>
<dbReference type="AlphaFoldDB" id="A0A6A5Y552"/>